<sequence length="351" mass="36528">MPVTQAPAPTPTPTPTVISKPVETVAEQASAAAAVKVARDNLQLNVAKSQSSFQEIIASLSTSSSSGSTLIADPKSGVVVNTKSENINSSQSANIRVAARNISLSNDVIEAFKSRVRITATTTGISVTPVSGFTGVLVVPFAATVDGVETVVLNKIVVNPAPPVPQRFAPTAINQSSIAWAPSTSQITGYLVKINGKEICQTTATTCPVAQLIGPKSVVTIAALGNDKTVSTPVVIPYVATRPIPALKVNFALGSSILSTAQKNEIRNVARVIDTQGFTRLVVSGFTDSSGSIDLNRKLSEARARSVAAFMRTLLPKIAIKASAFGPNRPVASNGSKSGQAQNRRTEIATW</sequence>
<dbReference type="InterPro" id="IPR050330">
    <property type="entry name" value="Bact_OuterMem_StrucFunc"/>
</dbReference>
<dbReference type="Pfam" id="PF00691">
    <property type="entry name" value="OmpA"/>
    <property type="match status" value="1"/>
</dbReference>
<dbReference type="EMBL" id="CAEZVZ010000092">
    <property type="protein sequence ID" value="CAB4645288.1"/>
    <property type="molecule type" value="Genomic_DNA"/>
</dbReference>
<feature type="compositionally biased region" description="Polar residues" evidence="1">
    <location>
        <begin position="331"/>
        <end position="343"/>
    </location>
</feature>
<dbReference type="PANTHER" id="PTHR30329:SF21">
    <property type="entry name" value="LIPOPROTEIN YIAD-RELATED"/>
    <property type="match status" value="1"/>
</dbReference>
<accession>A0A6J6K8L6</accession>
<dbReference type="AlphaFoldDB" id="A0A6J6K8L6"/>
<dbReference type="InterPro" id="IPR036737">
    <property type="entry name" value="OmpA-like_sf"/>
</dbReference>
<dbReference type="Gene3D" id="3.30.1330.60">
    <property type="entry name" value="OmpA-like domain"/>
    <property type="match status" value="1"/>
</dbReference>
<organism evidence="3">
    <name type="scientific">freshwater metagenome</name>
    <dbReference type="NCBI Taxonomy" id="449393"/>
    <lineage>
        <taxon>unclassified sequences</taxon>
        <taxon>metagenomes</taxon>
        <taxon>ecological metagenomes</taxon>
    </lineage>
</organism>
<proteinExistence type="predicted"/>
<evidence type="ECO:0000259" key="2">
    <source>
        <dbReference type="PROSITE" id="PS51123"/>
    </source>
</evidence>
<feature type="region of interest" description="Disordered" evidence="1">
    <location>
        <begin position="329"/>
        <end position="351"/>
    </location>
</feature>
<evidence type="ECO:0000313" key="3">
    <source>
        <dbReference type="EMBL" id="CAB4645288.1"/>
    </source>
</evidence>
<dbReference type="InterPro" id="IPR006665">
    <property type="entry name" value="OmpA-like"/>
</dbReference>
<dbReference type="SUPFAM" id="SSF103088">
    <property type="entry name" value="OmpA-like"/>
    <property type="match status" value="1"/>
</dbReference>
<dbReference type="PANTHER" id="PTHR30329">
    <property type="entry name" value="STATOR ELEMENT OF FLAGELLAR MOTOR COMPLEX"/>
    <property type="match status" value="1"/>
</dbReference>
<dbReference type="PROSITE" id="PS51123">
    <property type="entry name" value="OMPA_2"/>
    <property type="match status" value="1"/>
</dbReference>
<dbReference type="CDD" id="cd07185">
    <property type="entry name" value="OmpA_C-like"/>
    <property type="match status" value="1"/>
</dbReference>
<feature type="domain" description="OmpA-like" evidence="2">
    <location>
        <begin position="238"/>
        <end position="351"/>
    </location>
</feature>
<protein>
    <submittedName>
        <fullName evidence="3">Unannotated protein</fullName>
    </submittedName>
</protein>
<evidence type="ECO:0000256" key="1">
    <source>
        <dbReference type="SAM" id="MobiDB-lite"/>
    </source>
</evidence>
<name>A0A6J6K8L6_9ZZZZ</name>
<gene>
    <name evidence="3" type="ORF">UFOPK2162_00730</name>
</gene>
<reference evidence="3" key="1">
    <citation type="submission" date="2020-05" db="EMBL/GenBank/DDBJ databases">
        <authorList>
            <person name="Chiriac C."/>
            <person name="Salcher M."/>
            <person name="Ghai R."/>
            <person name="Kavagutti S V."/>
        </authorList>
    </citation>
    <scope>NUCLEOTIDE SEQUENCE</scope>
</reference>